<dbReference type="SMART" id="SM00850">
    <property type="entry name" value="LytTR"/>
    <property type="match status" value="1"/>
</dbReference>
<dbReference type="InterPro" id="IPR007492">
    <property type="entry name" value="LytTR_DNA-bd_dom"/>
</dbReference>
<dbReference type="Pfam" id="PF04397">
    <property type="entry name" value="LytTR"/>
    <property type="match status" value="1"/>
</dbReference>
<reference evidence="3 4" key="1">
    <citation type="submission" date="2019-03" db="EMBL/GenBank/DDBJ databases">
        <title>Genomic Encyclopedia of Archaeal and Bacterial Type Strains, Phase II (KMG-II): from individual species to whole genera.</title>
        <authorList>
            <person name="Goeker M."/>
        </authorList>
    </citation>
    <scope>NUCLEOTIDE SEQUENCE [LARGE SCALE GENOMIC DNA]</scope>
    <source>
        <strain evidence="3 4">DSM 19034</strain>
    </source>
</reference>
<dbReference type="GO" id="GO:0000156">
    <property type="term" value="F:phosphorelay response regulator activity"/>
    <property type="evidence" value="ECO:0007669"/>
    <property type="project" value="InterPro"/>
</dbReference>
<organism evidence="3 4">
    <name type="scientific">Pedobacter duraquae</name>
    <dbReference type="NCBI Taxonomy" id="425511"/>
    <lineage>
        <taxon>Bacteria</taxon>
        <taxon>Pseudomonadati</taxon>
        <taxon>Bacteroidota</taxon>
        <taxon>Sphingobacteriia</taxon>
        <taxon>Sphingobacteriales</taxon>
        <taxon>Sphingobacteriaceae</taxon>
        <taxon>Pedobacter</taxon>
    </lineage>
</organism>
<feature type="transmembrane region" description="Helical" evidence="1">
    <location>
        <begin position="141"/>
        <end position="162"/>
    </location>
</feature>
<protein>
    <submittedName>
        <fullName evidence="3">LytTr DNA-binding domain-containing protein</fullName>
    </submittedName>
</protein>
<gene>
    <name evidence="3" type="ORF">CLV32_1151</name>
</gene>
<dbReference type="Proteomes" id="UP000295499">
    <property type="component" value="Unassembled WGS sequence"/>
</dbReference>
<keyword evidence="4" id="KW-1185">Reference proteome</keyword>
<dbReference type="AlphaFoldDB" id="A0A4R6IRG8"/>
<dbReference type="PANTHER" id="PTHR37299">
    <property type="entry name" value="TRANSCRIPTIONAL REGULATOR-RELATED"/>
    <property type="match status" value="1"/>
</dbReference>
<evidence type="ECO:0000256" key="1">
    <source>
        <dbReference type="SAM" id="Phobius"/>
    </source>
</evidence>
<proteinExistence type="predicted"/>
<feature type="transmembrane region" description="Helical" evidence="1">
    <location>
        <begin position="62"/>
        <end position="81"/>
    </location>
</feature>
<evidence type="ECO:0000313" key="4">
    <source>
        <dbReference type="Proteomes" id="UP000295499"/>
    </source>
</evidence>
<name>A0A4R6IRG8_9SPHI</name>
<accession>A0A4R6IRG8</accession>
<feature type="transmembrane region" description="Helical" evidence="1">
    <location>
        <begin position="12"/>
        <end position="29"/>
    </location>
</feature>
<keyword evidence="1" id="KW-1133">Transmembrane helix</keyword>
<evidence type="ECO:0000313" key="3">
    <source>
        <dbReference type="EMBL" id="TDO24857.1"/>
    </source>
</evidence>
<feature type="domain" description="HTH LytTR-type" evidence="2">
    <location>
        <begin position="196"/>
        <end position="302"/>
    </location>
</feature>
<sequence length="306" mass="36803">MQPKKIRIQHFVFSRFYHFLLIPFLALLLDQINMINNPQRSPVTGIQQAGFLHYLGYFFRQLYIFELITFAILATLMRLYLKWFNLKEIKLALKPIIIFQLQALPLFLVSILIFGPVTNFFRYLFLLYPTHGWTLYFPEFFMSFSMYFNYLFPIIIWGYLLINIDLLMSYMRRPQNFLTTEINTVKCNEDFFLQVIEGFNNQGTMLLGIADIIWFEVEKKHYYAYKSEGKFNIKKTLAELEQELNPKDFFRINRSQIINVAQVKNYSYWEFEKYIIRLTGAADREFVITRKRLKDLKIILETIKST</sequence>
<keyword evidence="3" id="KW-0238">DNA-binding</keyword>
<evidence type="ECO:0000259" key="2">
    <source>
        <dbReference type="PROSITE" id="PS50930"/>
    </source>
</evidence>
<dbReference type="OrthoDB" id="704230at2"/>
<feature type="transmembrane region" description="Helical" evidence="1">
    <location>
        <begin position="101"/>
        <end position="121"/>
    </location>
</feature>
<comment type="caution">
    <text evidence="3">The sequence shown here is derived from an EMBL/GenBank/DDBJ whole genome shotgun (WGS) entry which is preliminary data.</text>
</comment>
<dbReference type="PROSITE" id="PS50930">
    <property type="entry name" value="HTH_LYTTR"/>
    <property type="match status" value="1"/>
</dbReference>
<dbReference type="PANTHER" id="PTHR37299:SF1">
    <property type="entry name" value="STAGE 0 SPORULATION PROTEIN A HOMOLOG"/>
    <property type="match status" value="1"/>
</dbReference>
<dbReference type="EMBL" id="SNWM01000001">
    <property type="protein sequence ID" value="TDO24857.1"/>
    <property type="molecule type" value="Genomic_DNA"/>
</dbReference>
<keyword evidence="1" id="KW-0812">Transmembrane</keyword>
<keyword evidence="1" id="KW-0472">Membrane</keyword>
<dbReference type="InterPro" id="IPR046947">
    <property type="entry name" value="LytR-like"/>
</dbReference>
<dbReference type="GO" id="GO:0003677">
    <property type="term" value="F:DNA binding"/>
    <property type="evidence" value="ECO:0007669"/>
    <property type="project" value="UniProtKB-KW"/>
</dbReference>
<dbReference type="Gene3D" id="2.40.50.1020">
    <property type="entry name" value="LytTr DNA-binding domain"/>
    <property type="match status" value="1"/>
</dbReference>